<evidence type="ECO:0008006" key="5">
    <source>
        <dbReference type="Google" id="ProtNLM"/>
    </source>
</evidence>
<dbReference type="Pfam" id="PF05772">
    <property type="entry name" value="NinB"/>
    <property type="match status" value="1"/>
</dbReference>
<protein>
    <recommendedName>
        <fullName evidence="5">NinB protein</fullName>
    </recommendedName>
</protein>
<dbReference type="EMBL" id="JAVDTS010000003">
    <property type="protein sequence ID" value="MDR6837347.1"/>
    <property type="molecule type" value="Genomic_DNA"/>
</dbReference>
<dbReference type="AlphaFoldDB" id="A0AAJ2F2Q4"/>
<name>A0AAJ2F2Q4_ACIDE</name>
<evidence type="ECO:0000313" key="3">
    <source>
        <dbReference type="Proteomes" id="UP001249076"/>
    </source>
</evidence>
<dbReference type="SUPFAM" id="SSF103370">
    <property type="entry name" value="NinB"/>
    <property type="match status" value="1"/>
</dbReference>
<dbReference type="EMBL" id="JAVDTL010000006">
    <property type="protein sequence ID" value="MDR6768632.1"/>
    <property type="molecule type" value="Genomic_DNA"/>
</dbReference>
<dbReference type="Gene3D" id="1.10.3790.10">
    <property type="entry name" value="NinB"/>
    <property type="match status" value="1"/>
</dbReference>
<dbReference type="Proteomes" id="UP001249076">
    <property type="component" value="Unassembled WGS sequence"/>
</dbReference>
<dbReference type="InterPro" id="IPR008711">
    <property type="entry name" value="Recombinase_NinB"/>
</dbReference>
<comment type="caution">
    <text evidence="1">The sequence shown here is derived from an EMBL/GenBank/DDBJ whole genome shotgun (WGS) entry which is preliminary data.</text>
</comment>
<keyword evidence="3" id="KW-1185">Reference proteome</keyword>
<evidence type="ECO:0000313" key="2">
    <source>
        <dbReference type="EMBL" id="MDR6837347.1"/>
    </source>
</evidence>
<dbReference type="InterPro" id="IPR036619">
    <property type="entry name" value="NinB_sf"/>
</dbReference>
<reference evidence="1 3" key="1">
    <citation type="submission" date="2023-07" db="EMBL/GenBank/DDBJ databases">
        <title>Sorghum-associated microbial communities from plants grown in Nebraska, USA.</title>
        <authorList>
            <person name="Schachtman D."/>
        </authorList>
    </citation>
    <scope>NUCLEOTIDE SEQUENCE</scope>
    <source>
        <strain evidence="2 3">BE105</strain>
        <strain evidence="1">BE69</strain>
    </source>
</reference>
<organism evidence="1 4">
    <name type="scientific">Acidovorax delafieldii</name>
    <name type="common">Pseudomonas delafieldii</name>
    <dbReference type="NCBI Taxonomy" id="47920"/>
    <lineage>
        <taxon>Bacteria</taxon>
        <taxon>Pseudomonadati</taxon>
        <taxon>Pseudomonadota</taxon>
        <taxon>Betaproteobacteria</taxon>
        <taxon>Burkholderiales</taxon>
        <taxon>Comamonadaceae</taxon>
        <taxon>Acidovorax</taxon>
    </lineage>
</organism>
<evidence type="ECO:0000313" key="4">
    <source>
        <dbReference type="Proteomes" id="UP001253458"/>
    </source>
</evidence>
<sequence>MAERISLTLFEPVQAHKAIMTAWAHAKGWLVAGDQRLTLEIRPEKRSDAQNRRLWAMLADISAQVDWYGHKLTAEEWKDVFSASLKRTKVVPGLDGGFVVCGQSTSKMTKAEMCELQELMEAFGAERGVRFTAPEGWQ</sequence>
<gene>
    <name evidence="1" type="ORF">J2W88_003936</name>
    <name evidence="2" type="ORF">J2W93_002185</name>
</gene>
<dbReference type="Proteomes" id="UP001253458">
    <property type="component" value="Unassembled WGS sequence"/>
</dbReference>
<evidence type="ECO:0000313" key="1">
    <source>
        <dbReference type="EMBL" id="MDR6768632.1"/>
    </source>
</evidence>
<proteinExistence type="predicted"/>
<accession>A0AAJ2F2Q4</accession>
<dbReference type="RefSeq" id="WP_310048132.1">
    <property type="nucleotide sequence ID" value="NZ_JAVDTL010000006.1"/>
</dbReference>